<dbReference type="InterPro" id="IPR011993">
    <property type="entry name" value="PH-like_dom_sf"/>
</dbReference>
<feature type="domain" description="RanBD1" evidence="4">
    <location>
        <begin position="1126"/>
        <end position="1255"/>
    </location>
</feature>
<dbReference type="EMBL" id="CP072756">
    <property type="protein sequence ID" value="QUC20398.1"/>
    <property type="molecule type" value="Genomic_DNA"/>
</dbReference>
<dbReference type="Pfam" id="PF00638">
    <property type="entry name" value="Ran_BP1"/>
    <property type="match status" value="1"/>
</dbReference>
<feature type="region of interest" description="Disordered" evidence="3">
    <location>
        <begin position="605"/>
        <end position="761"/>
    </location>
</feature>
<feature type="compositionally biased region" description="Low complexity" evidence="3">
    <location>
        <begin position="946"/>
        <end position="976"/>
    </location>
</feature>
<feature type="region of interest" description="Disordered" evidence="3">
    <location>
        <begin position="782"/>
        <end position="801"/>
    </location>
</feature>
<feature type="compositionally biased region" description="Polar residues" evidence="3">
    <location>
        <begin position="834"/>
        <end position="843"/>
    </location>
</feature>
<gene>
    <name evidence="6" type="ORF">UV8b_04639</name>
    <name evidence="5" type="ORF">UVI_02029090</name>
</gene>
<feature type="compositionally biased region" description="Polar residues" evidence="3">
    <location>
        <begin position="527"/>
        <end position="540"/>
    </location>
</feature>
<keyword evidence="7" id="KW-1185">Reference proteome</keyword>
<dbReference type="Proteomes" id="UP000054053">
    <property type="component" value="Unassembled WGS sequence"/>
</dbReference>
<feature type="compositionally biased region" description="Polar residues" evidence="3">
    <location>
        <begin position="878"/>
        <end position="899"/>
    </location>
</feature>
<dbReference type="STRING" id="1159556.A0A063BZD4"/>
<evidence type="ECO:0000313" key="5">
    <source>
        <dbReference type="EMBL" id="GAO14676.1"/>
    </source>
</evidence>
<evidence type="ECO:0000256" key="2">
    <source>
        <dbReference type="ARBA" id="ARBA00023132"/>
    </source>
</evidence>
<feature type="compositionally biased region" description="Polar residues" evidence="3">
    <location>
        <begin position="1033"/>
        <end position="1057"/>
    </location>
</feature>
<dbReference type="InterPro" id="IPR000156">
    <property type="entry name" value="Ran_bind_dom"/>
</dbReference>
<dbReference type="Proteomes" id="UP000027002">
    <property type="component" value="Chromosome 4"/>
</dbReference>
<feature type="region of interest" description="Disordered" evidence="3">
    <location>
        <begin position="1"/>
        <end position="20"/>
    </location>
</feature>
<keyword evidence="2" id="KW-0653">Protein transport</keyword>
<dbReference type="PANTHER" id="PTHR38697:SF1">
    <property type="entry name" value="NUCLEAR PORE COMPLEX PROTEIN SIMILAR TO S. CEREVISIAE NUP2 (EUROFUNG)"/>
    <property type="match status" value="1"/>
</dbReference>
<feature type="compositionally biased region" description="Polar residues" evidence="3">
    <location>
        <begin position="580"/>
        <end position="589"/>
    </location>
</feature>
<reference evidence="6" key="3">
    <citation type="submission" date="2020-03" db="EMBL/GenBank/DDBJ databases">
        <title>A mixture of massive structural variations and highly conserved coding sequences in Ustilaginoidea virens genome.</title>
        <authorList>
            <person name="Zhang K."/>
            <person name="Zhao Z."/>
            <person name="Zhang Z."/>
            <person name="Li Y."/>
            <person name="Hsiang T."/>
            <person name="Sun W."/>
        </authorList>
    </citation>
    <scope>NUCLEOTIDE SEQUENCE</scope>
    <source>
        <strain evidence="6">UV-8b</strain>
    </source>
</reference>
<feature type="compositionally biased region" description="Low complexity" evidence="3">
    <location>
        <begin position="568"/>
        <end position="578"/>
    </location>
</feature>
<dbReference type="OrthoDB" id="10249382at2759"/>
<feature type="compositionally biased region" description="Polar residues" evidence="3">
    <location>
        <begin position="856"/>
        <end position="870"/>
    </location>
</feature>
<dbReference type="Gene3D" id="2.30.29.30">
    <property type="entry name" value="Pleckstrin-homology domain (PH domain)/Phosphotyrosine-binding domain (PTB)"/>
    <property type="match status" value="1"/>
</dbReference>
<evidence type="ECO:0000256" key="1">
    <source>
        <dbReference type="ARBA" id="ARBA00004567"/>
    </source>
</evidence>
<organism evidence="5 8">
    <name type="scientific">Ustilaginoidea virens</name>
    <name type="common">Rice false smut fungus</name>
    <name type="synonym">Villosiclava virens</name>
    <dbReference type="NCBI Taxonomy" id="1159556"/>
    <lineage>
        <taxon>Eukaryota</taxon>
        <taxon>Fungi</taxon>
        <taxon>Dikarya</taxon>
        <taxon>Ascomycota</taxon>
        <taxon>Pezizomycotina</taxon>
        <taxon>Sordariomycetes</taxon>
        <taxon>Hypocreomycetidae</taxon>
        <taxon>Hypocreales</taxon>
        <taxon>Clavicipitaceae</taxon>
        <taxon>Ustilaginoidea</taxon>
    </lineage>
</organism>
<evidence type="ECO:0000313" key="8">
    <source>
        <dbReference type="Proteomes" id="UP000054053"/>
    </source>
</evidence>
<dbReference type="GeneID" id="66065417"/>
<dbReference type="RefSeq" id="XP_042998071.1">
    <property type="nucleotide sequence ID" value="XM_043142137.1"/>
</dbReference>
<dbReference type="InterPro" id="IPR025574">
    <property type="entry name" value="Nucleoporin_FG_rpt"/>
</dbReference>
<evidence type="ECO:0000313" key="7">
    <source>
        <dbReference type="Proteomes" id="UP000027002"/>
    </source>
</evidence>
<feature type="compositionally biased region" description="Acidic residues" evidence="3">
    <location>
        <begin position="427"/>
        <end position="441"/>
    </location>
</feature>
<keyword evidence="2" id="KW-0539">Nucleus</keyword>
<feature type="compositionally biased region" description="Low complexity" evidence="3">
    <location>
        <begin position="730"/>
        <end position="759"/>
    </location>
</feature>
<reference evidence="5" key="1">
    <citation type="journal article" date="2016" name="Genome Announc.">
        <title>Genome Sequence of Ustilaginoidea virens IPU010, a Rice Pathogenic Fungus Causing False Smut.</title>
        <authorList>
            <person name="Kumagai T."/>
            <person name="Ishii T."/>
            <person name="Terai G."/>
            <person name="Umemura M."/>
            <person name="Machida M."/>
            <person name="Asai K."/>
        </authorList>
    </citation>
    <scope>NUCLEOTIDE SEQUENCE [LARGE SCALE GENOMIC DNA]</scope>
    <source>
        <strain evidence="5">IPU010</strain>
    </source>
</reference>
<feature type="compositionally biased region" description="Low complexity" evidence="3">
    <location>
        <begin position="914"/>
        <end position="935"/>
    </location>
</feature>
<proteinExistence type="predicted"/>
<feature type="compositionally biased region" description="Basic and acidic residues" evidence="3">
    <location>
        <begin position="624"/>
        <end position="637"/>
    </location>
</feature>
<feature type="compositionally biased region" description="Polar residues" evidence="3">
    <location>
        <begin position="306"/>
        <end position="321"/>
    </location>
</feature>
<protein>
    <recommendedName>
        <fullName evidence="4">RanBD1 domain-containing protein</fullName>
    </recommendedName>
</protein>
<dbReference type="CDD" id="cd13170">
    <property type="entry name" value="RanBD_NUP50"/>
    <property type="match status" value="1"/>
</dbReference>
<evidence type="ECO:0000313" key="6">
    <source>
        <dbReference type="EMBL" id="QUC20398.1"/>
    </source>
</evidence>
<dbReference type="HOGENOM" id="CLU_002780_0_0_1"/>
<dbReference type="GO" id="GO:0005643">
    <property type="term" value="C:nuclear pore"/>
    <property type="evidence" value="ECO:0007669"/>
    <property type="project" value="UniProtKB-SubCell"/>
</dbReference>
<evidence type="ECO:0000256" key="3">
    <source>
        <dbReference type="SAM" id="MobiDB-lite"/>
    </source>
</evidence>
<dbReference type="AlphaFoldDB" id="A0A063BZD4"/>
<accession>A0A063BZD4</accession>
<dbReference type="InterPro" id="IPR053074">
    <property type="entry name" value="NPC_Nucleoporin"/>
</dbReference>
<feature type="region of interest" description="Disordered" evidence="3">
    <location>
        <begin position="396"/>
        <end position="589"/>
    </location>
</feature>
<feature type="compositionally biased region" description="Polar residues" evidence="3">
    <location>
        <begin position="649"/>
        <end position="662"/>
    </location>
</feature>
<dbReference type="SMART" id="SM00160">
    <property type="entry name" value="RanBD"/>
    <property type="match status" value="1"/>
</dbReference>
<feature type="region of interest" description="Disordered" evidence="3">
    <location>
        <begin position="264"/>
        <end position="384"/>
    </location>
</feature>
<keyword evidence="2" id="KW-0906">Nuclear pore complex</keyword>
<dbReference type="PANTHER" id="PTHR38697">
    <property type="entry name" value="NUCLEAR PORE COMPLEX PROTEIN SIMILAR TO S. CEREVISIAE NUP2 (EUROFUNG)"/>
    <property type="match status" value="1"/>
</dbReference>
<feature type="compositionally biased region" description="Basic and acidic residues" evidence="3">
    <location>
        <begin position="1149"/>
        <end position="1159"/>
    </location>
</feature>
<evidence type="ECO:0000259" key="4">
    <source>
        <dbReference type="PROSITE" id="PS50196"/>
    </source>
</evidence>
<dbReference type="SUPFAM" id="SSF50729">
    <property type="entry name" value="PH domain-like"/>
    <property type="match status" value="1"/>
</dbReference>
<reference evidence="8" key="2">
    <citation type="journal article" date="2016" name="Genome Announc.">
        <title>Genome sequence of Ustilaginoidea virens IPU010, a rice pathogenic fungus causing false smut.</title>
        <authorList>
            <person name="Kumagai T."/>
            <person name="Ishii T."/>
            <person name="Terai G."/>
            <person name="Umemura M."/>
            <person name="Machida M."/>
            <person name="Asai K."/>
        </authorList>
    </citation>
    <scope>NUCLEOTIDE SEQUENCE [LARGE SCALE GENOMIC DNA]</scope>
    <source>
        <strain evidence="8">IPU010</strain>
    </source>
</reference>
<dbReference type="EMBL" id="BBTG02000012">
    <property type="protein sequence ID" value="GAO14676.1"/>
    <property type="molecule type" value="Genomic_DNA"/>
</dbReference>
<keyword evidence="2" id="KW-0509">mRNA transport</keyword>
<sequence>MVTFSIPGDDAADVTNGTPKSRPLFPFARRAYATASPFGNSAATKRLGTPQTLPRARLLTTRDQVPSSSLNRNSTATARNIFRASTTAESPPTTSTFSPSIPNSTIKKVFAPGATPEPSRLYRESVAQATPRGMATKATDKELFPMRIASPPPELTGEVLTQKIPKDWNSKGSIYADQFLAHLCPPGLDEEQRRQFFCILDLRRLKYAANEIFSKKDWKLNVINFAKEFEKSRSIILLRYGLYEFQNVKPSKDVLRRWRREHGLPEPEEEEDEQSTPSRPTTSKKRKATEDFSDTPALKGKRRAMETQSPQPQPASFTPATGKNKRKASISEEQPAKLQKSTPSSAKTLFEKIATKPAATTKPAEEPAPTPKPNPFTVNKPAVSSSLARSAINNNLKPLGSKAAPAGGNVFGYLSDASSGKNSGVDADAESDSESERDDSQEAGQSDEPVLTASGASLFGQNTVSSASGEAVGPSIAPGTRESTPGRSLFDRVTKGSDGQPVRVAEKVGEAAAEAEAEAEAEPEPESTSQLDSQVDSQAESLADPSAAEQPAVRDQTWNPSTTPIKFAPPSSSAPGASLFGNTGASSSSSIFAAKTTAPSNIFGAAKQDQPFAKESLAGASTDESNKDGTESDKENESQPPKKALLETKTYTSQPLFGSSPFTAKPATTEALKSTSSLFGGATAPKLDAKPEEQPADTNAASGLFGSQNKPLETAPPASSFGAKPAETNKPAASEAPKPASIFGNASSSATPATGSAASLFGAKPASTAGSLFGGAASSSVQQPLFGAAPPTPAEPAMARSDATKPIFSFGNSSAAVPSVTASKPLFGAPKSPPTSASSNNMFGSPMKQDSPATKKVSNGDSYGGSSTPIFSFGGGQTASSTTSLFGASSAPAQGNLSATAGPINFGGAPSKTGSNSGGFNFSFGGPSTTPSGSFNNPFASGAGGNASTSAAPSSGGTFAFGAGSSAPPGQSGTPSLFQFGGSGGGAPATTVAGAGAVAGAGLGTGGSLFGANQGSSNNANFVFGGASGTGSAPSFNFSAGGTAPQGTGSVFGSNQAAPAFNLQPPAGGSTTTGTNSPLNLGGGSSLATTPAAGTPEPSTQADAARDGGANDEDGEKHEQINLTDSVDEEEEVLHEVRAKALKFVPSPDKTDGSEDKTKSKSPWSTVGVGQLRLLQHKETSLVRLLLRAEPRGHVVLNRAVLPNMSYKADDKYVKLTTTNEAGDGLETWMIQVKTKEVARDLAAKVEKHKEQNRK</sequence>
<dbReference type="Pfam" id="PF13634">
    <property type="entry name" value="Nucleoporin_FG"/>
    <property type="match status" value="5"/>
</dbReference>
<keyword evidence="2" id="KW-0811">Translocation</keyword>
<keyword evidence="2" id="KW-0813">Transport</keyword>
<feature type="compositionally biased region" description="Acidic residues" evidence="3">
    <location>
        <begin position="513"/>
        <end position="525"/>
    </location>
</feature>
<feature type="compositionally biased region" description="Polar residues" evidence="3">
    <location>
        <begin position="459"/>
        <end position="468"/>
    </location>
</feature>
<feature type="region of interest" description="Disordered" evidence="3">
    <location>
        <begin position="1033"/>
        <end position="1164"/>
    </location>
</feature>
<feature type="compositionally biased region" description="Polar residues" evidence="3">
    <location>
        <begin position="696"/>
        <end position="711"/>
    </location>
</feature>
<name>A0A063BZD4_USTVR</name>
<comment type="subcellular location">
    <subcellularLocation>
        <location evidence="1">Nucleus</location>
        <location evidence="1">Nuclear pore complex</location>
    </subcellularLocation>
</comment>
<feature type="region of interest" description="Disordered" evidence="3">
    <location>
        <begin position="823"/>
        <end position="992"/>
    </location>
</feature>
<feature type="compositionally biased region" description="Polar residues" evidence="3">
    <location>
        <begin position="1069"/>
        <end position="1079"/>
    </location>
</feature>
<dbReference type="PROSITE" id="PS50196">
    <property type="entry name" value="RANBD1"/>
    <property type="match status" value="1"/>
</dbReference>
<dbReference type="KEGG" id="uvi:66065417"/>